<dbReference type="HAMAP" id="MF_01480">
    <property type="entry name" value="Cas9"/>
    <property type="match status" value="1"/>
</dbReference>
<dbReference type="InterPro" id="IPR040619">
    <property type="entry name" value="Cas9_alpha-helical_lobe"/>
</dbReference>
<dbReference type="Pfam" id="PF18541">
    <property type="entry name" value="RuvC_III"/>
    <property type="match status" value="1"/>
</dbReference>
<reference evidence="15 16" key="1">
    <citation type="submission" date="2007-09" db="EMBL/GenBank/DDBJ databases">
        <title>Draft genome sequence of Eubacterium dolichum (DSM 3991).</title>
        <authorList>
            <person name="Sudarsanam P."/>
            <person name="Ley R."/>
            <person name="Guruge J."/>
            <person name="Turnbaugh P.J."/>
            <person name="Mahowald M."/>
            <person name="Liep D."/>
            <person name="Gordon J."/>
        </authorList>
    </citation>
    <scope>NUCLEOTIDE SEQUENCE [LARGE SCALE GENOMIC DNA]</scope>
    <source>
        <strain evidence="15 16">DSM 3991</strain>
    </source>
</reference>
<evidence type="ECO:0000256" key="1">
    <source>
        <dbReference type="ARBA" id="ARBA00001946"/>
    </source>
</evidence>
<reference evidence="15 16" key="2">
    <citation type="submission" date="2007-09" db="EMBL/GenBank/DDBJ databases">
        <authorList>
            <person name="Fulton L."/>
            <person name="Clifton S."/>
            <person name="Fulton B."/>
            <person name="Xu J."/>
            <person name="Minx P."/>
            <person name="Pepin K.H."/>
            <person name="Johnson M."/>
            <person name="Thiruvilangam P."/>
            <person name="Bhonagiri V."/>
            <person name="Nash W.E."/>
            <person name="Mardis E.R."/>
            <person name="Wilson R.K."/>
        </authorList>
    </citation>
    <scope>NUCLEOTIDE SEQUENCE [LARGE SCALE GENOMIC DNA]</scope>
    <source>
        <strain evidence="15 16">DSM 3991</strain>
    </source>
</reference>
<dbReference type="eggNOG" id="COG3513">
    <property type="taxonomic scope" value="Bacteria"/>
</dbReference>
<dbReference type="Gene3D" id="3.30.420.10">
    <property type="entry name" value="Ribonuclease H-like superfamily/Ribonuclease H"/>
    <property type="match status" value="3"/>
</dbReference>
<dbReference type="GO" id="GO:0046872">
    <property type="term" value="F:metal ion binding"/>
    <property type="evidence" value="ECO:0007669"/>
    <property type="project" value="UniProtKB-UniRule"/>
</dbReference>
<evidence type="ECO:0000256" key="11">
    <source>
        <dbReference type="ARBA" id="ARBA00023211"/>
    </source>
</evidence>
<dbReference type="GO" id="GO:0004519">
    <property type="term" value="F:endonuclease activity"/>
    <property type="evidence" value="ECO:0007669"/>
    <property type="project" value="UniProtKB-UniRule"/>
</dbReference>
<feature type="active site" description="Proton acceptor for HNH nuclease domain" evidence="13">
    <location>
        <position position="564"/>
    </location>
</feature>
<dbReference type="GO" id="GO:0016787">
    <property type="term" value="F:hydrolase activity"/>
    <property type="evidence" value="ECO:0007669"/>
    <property type="project" value="UniProtKB-KW"/>
</dbReference>
<proteinExistence type="inferred from homology"/>
<comment type="subunit">
    <text evidence="12 13">Monomer. Binds crRNA and tracrRNA.</text>
</comment>
<dbReference type="Pfam" id="PF18070">
    <property type="entry name" value="Cas9_PI2"/>
    <property type="match status" value="1"/>
</dbReference>
<dbReference type="STRING" id="428127.EUBDOL_01797"/>
<comment type="function">
    <text evidence="13">CRISPR (clustered regularly interspaced short palindromic repeat) is an adaptive immune system that provides protection against mobile genetic elements (viruses, transposable elements and conjugative plasmids). CRISPR clusters contain spacers, sequences complementary to antecedent mobile elements, and target invading nucleic acids. CRISPR clusters are transcribed and processed into CRISPR RNA (crRNA). In type II CRISPR systems correct processing of pre-crRNA requires a trans-encoded small RNA (tracrRNA), endogenous ribonuclease 3 (rnc) and this protein. The tracrRNA serves as a guide for ribonuclease 3-aided processing of pre-crRNA. Subsequently Cas9/crRNA/tracrRNA endonucleolytically cleaves linear or circular dsDNA target complementary to the spacer; Cas9 is inactive in the absence of the 2 guide RNAs (gRNA). Cas9 recognizes the protospacer adjacent motif (PAM) in the CRISPR repeat sequences to help distinguish self versus nonself, as targets within the bacterial CRISPR locus do not have PAMs. PAM recognition is also required for catalytic activity.</text>
</comment>
<dbReference type="InterPro" id="IPR033114">
    <property type="entry name" value="HNH_CAS9"/>
</dbReference>
<evidence type="ECO:0000256" key="8">
    <source>
        <dbReference type="ARBA" id="ARBA00022884"/>
    </source>
</evidence>
<accession>A8REH9</accession>
<dbReference type="InterPro" id="IPR040656">
    <property type="entry name" value="Cas9_WED_dom"/>
</dbReference>
<comment type="domain">
    <text evidence="13">Has 2 endonuclease domains. The discontinuous RuvC-like domain cleaves the target DNA noncomplementary to crRNA while the HNH nuclease domain cleaves the target DNA complementary to crRNA.</text>
</comment>
<dbReference type="AlphaFoldDB" id="A8REH9"/>
<evidence type="ECO:0000256" key="6">
    <source>
        <dbReference type="ARBA" id="ARBA00022801"/>
    </source>
</evidence>
<evidence type="ECO:0000256" key="13">
    <source>
        <dbReference type="HAMAP-Rule" id="MF_01480"/>
    </source>
</evidence>
<dbReference type="InterPro" id="IPR003615">
    <property type="entry name" value="HNH_nuc"/>
</dbReference>
<dbReference type="PROSITE" id="PS51749">
    <property type="entry name" value="HNH_CAS9"/>
    <property type="match status" value="1"/>
</dbReference>
<evidence type="ECO:0000313" key="16">
    <source>
        <dbReference type="Proteomes" id="UP000004090"/>
    </source>
</evidence>
<dbReference type="GO" id="GO:0051607">
    <property type="term" value="P:defense response to virus"/>
    <property type="evidence" value="ECO:0007669"/>
    <property type="project" value="UniProtKB-UniRule"/>
</dbReference>
<dbReference type="Proteomes" id="UP000004090">
    <property type="component" value="Unassembled WGS sequence"/>
</dbReference>
<dbReference type="InterPro" id="IPR036397">
    <property type="entry name" value="RNaseH_sf"/>
</dbReference>
<organism evidence="15 16">
    <name type="scientific">Amedibacillus dolichus DSM 3991</name>
    <dbReference type="NCBI Taxonomy" id="428127"/>
    <lineage>
        <taxon>Bacteria</taxon>
        <taxon>Bacillati</taxon>
        <taxon>Bacillota</taxon>
        <taxon>Erysipelotrichia</taxon>
        <taxon>Erysipelotrichales</taxon>
        <taxon>Erysipelotrichaceae</taxon>
        <taxon>Amedibacillus</taxon>
    </lineage>
</organism>
<feature type="domain" description="HNH Cas9-type" evidence="14">
    <location>
        <begin position="488"/>
        <end position="658"/>
    </location>
</feature>
<dbReference type="Pfam" id="PF13395">
    <property type="entry name" value="HNH_4"/>
    <property type="match status" value="1"/>
</dbReference>
<dbReference type="Pfam" id="PF18470">
    <property type="entry name" value="Cas9_a"/>
    <property type="match status" value="1"/>
</dbReference>
<protein>
    <recommendedName>
        <fullName evidence="13">CRISPR-associated endonuclease Cas9</fullName>
        <ecNumber evidence="13">3.1.-.-</ecNumber>
    </recommendedName>
</protein>
<feature type="binding site" evidence="13">
    <location>
        <position position="14"/>
    </location>
    <ligand>
        <name>Mg(2+)</name>
        <dbReference type="ChEBI" id="CHEBI:18420"/>
        <label>2</label>
    </ligand>
</feature>
<dbReference type="Pfam" id="PF18061">
    <property type="entry name" value="CRISPR_Cas9_WED"/>
    <property type="match status" value="1"/>
</dbReference>
<evidence type="ECO:0000256" key="3">
    <source>
        <dbReference type="ARBA" id="ARBA00022722"/>
    </source>
</evidence>
<feature type="binding site" evidence="13">
    <location>
        <position position="14"/>
    </location>
    <ligand>
        <name>Mg(2+)</name>
        <dbReference type="ChEBI" id="CHEBI:18420"/>
        <label>1</label>
    </ligand>
</feature>
<keyword evidence="6 13" id="KW-0378">Hydrolase</keyword>
<keyword evidence="9 13" id="KW-0051">Antiviral defense</keyword>
<feature type="binding site" evidence="13">
    <location>
        <position position="489"/>
    </location>
    <ligand>
        <name>Mg(2+)</name>
        <dbReference type="ChEBI" id="CHEBI:18420"/>
        <label>1</label>
    </ligand>
</feature>
<keyword evidence="11" id="KW-0464">Manganese</keyword>
<keyword evidence="4 13" id="KW-0479">Metal-binding</keyword>
<dbReference type="InterPro" id="IPR040555">
    <property type="entry name" value="Cas9_PI2"/>
</dbReference>
<dbReference type="GO" id="GO:0043571">
    <property type="term" value="P:maintenance of CRISPR repeat elements"/>
    <property type="evidence" value="ECO:0007669"/>
    <property type="project" value="UniProtKB-UniRule"/>
</dbReference>
<feature type="binding site" evidence="13">
    <location>
        <position position="489"/>
    </location>
    <ligand>
        <name>Mg(2+)</name>
        <dbReference type="ChEBI" id="CHEBI:18420"/>
        <label>2</label>
    </ligand>
</feature>
<comment type="similarity">
    <text evidence="13">Belongs to the CRISPR-associated Cas9 family.</text>
</comment>
<dbReference type="InterPro" id="IPR041383">
    <property type="entry name" value="RuvC_III"/>
</dbReference>
<evidence type="ECO:0000256" key="12">
    <source>
        <dbReference type="ARBA" id="ARBA00046380"/>
    </source>
</evidence>
<keyword evidence="10 13" id="KW-0238">DNA-binding</keyword>
<evidence type="ECO:0000256" key="2">
    <source>
        <dbReference type="ARBA" id="ARBA00005244"/>
    </source>
</evidence>
<sequence>MMEVFMGRLVLGLDIGITSVGFGIIDLDESEIVDYGVRLFKEGTAAENETRRTKRGGRRLKRRRVTRREDMLHLLKQAGIISTSFHPLNNPYDVRVKGLNERLNGEELATALLHLCKHRGSSVETIEDDEAKAKEAGETKKVLSMNDQLLKSGKYVCEIQKERLRTNGHIRGHENNFKTRAYVDEAFQILSHQDLSNELKSAIITIISRKRMYYDGPGGPLSPTPYGRYTYFGQKEPIDLIEKMRGKCSLFPNEPRAPKLAYSAELFNLLNDLNNLSIEGEKLTSEQKAMILKIVHEKGKITPKQLAKEVGVSLEQIRGFRIDTKGSPLLSELTGYKMIREVLEKSNDEHLEDHVFYDEIAEILTKTKDIEGRKKQISELSSDLNEESVHQLAGLTKFTAYHSLSFKALRLINEEMLKTELNQMQSITLFGLKQNNELSVKGMKNIQADDTAILSPVAKRAQRETFKVVNRLREIYGEFDSIVVEMAREKNSEEQRKAIRERQKFFEMRNKQVADIIGDDRKINAKLREKLVLYQEQDGKTAYSLEPIDLKLLIDDPNAYEVDHIIPISISLDDSITNKVLVTHRENQEKGNLTPISAFVKGRFTKGSLAQYKAYCLKLKEKNIKTNKGYRKKVEQYLLNENDIYKYDIQKEFINRNLVDTSYASRVVLNTLTTYFKQNEIPTKVFTVKGSLTNAFRRKINLKKDRDEDYGHHAIDALIIASMPKMRLLSTIFSRYKIEDIYDESTGEVFSSGDDSMYYDDRYFAFIASLKAIKVRKFSHKIDTKPNRSVADETIYSTRVIDGKEKVVKKYKDIYDPKFTALAEDILNNAYQEKYLMALHDPQTFDQIVKVVNYYFEEMSKSEKYFTKDKKGRIKISGMNPLSLYRDEHGMLKKYSKKGDGPAITQMKYFDGVLGNHIDISAHYQVRDKKVVLQQISPYRTDFYYSKENGYKFVTIRYKDVRWSEKKKKYVIDQQDYAMKKAEKKIDDTYEFQFSMHRDELIGITKAEGEALIYPDETWHNFNFFFHAGETPEILKFTATNNDKSNKIEVKPIHCYCKMRLMPTISKKIVRIDKYATDVVGNLYKVKKNTLKFEFD</sequence>
<evidence type="ECO:0000313" key="15">
    <source>
        <dbReference type="EMBL" id="EDP10547.1"/>
    </source>
</evidence>
<keyword evidence="3 13" id="KW-0540">Nuclease</keyword>
<dbReference type="GO" id="GO:0003677">
    <property type="term" value="F:DNA binding"/>
    <property type="evidence" value="ECO:0007669"/>
    <property type="project" value="UniProtKB-UniRule"/>
</dbReference>
<comment type="cofactor">
    <cofactor evidence="1 13">
        <name>Mg(2+)</name>
        <dbReference type="ChEBI" id="CHEBI:18420"/>
    </cofactor>
</comment>
<evidence type="ECO:0000259" key="14">
    <source>
        <dbReference type="PROSITE" id="PS51749"/>
    </source>
</evidence>
<dbReference type="InterPro" id="IPR028629">
    <property type="entry name" value="Cas9"/>
</dbReference>
<evidence type="ECO:0000256" key="4">
    <source>
        <dbReference type="ARBA" id="ARBA00022723"/>
    </source>
</evidence>
<evidence type="ECO:0000256" key="10">
    <source>
        <dbReference type="ARBA" id="ARBA00023125"/>
    </source>
</evidence>
<keyword evidence="7 13" id="KW-0460">Magnesium</keyword>
<gene>
    <name evidence="15" type="primary">csn1</name>
    <name evidence="13" type="synonym">cas9</name>
    <name evidence="15" type="ORF">EUBDOL_01797</name>
</gene>
<feature type="active site" description="For RuvC-like nuclease domain" evidence="13">
    <location>
        <position position="14"/>
    </location>
</feature>
<dbReference type="GO" id="GO:0003723">
    <property type="term" value="F:RNA binding"/>
    <property type="evidence" value="ECO:0007669"/>
    <property type="project" value="UniProtKB-UniRule"/>
</dbReference>
<keyword evidence="8 13" id="KW-0694">RNA-binding</keyword>
<feature type="binding site" evidence="13">
    <location>
        <position position="713"/>
    </location>
    <ligand>
        <name>Mg(2+)</name>
        <dbReference type="ChEBI" id="CHEBI:18420"/>
        <label>2</label>
    </ligand>
</feature>
<comment type="caution">
    <text evidence="15">The sequence shown here is derived from an EMBL/GenBank/DDBJ whole genome shotgun (WGS) entry which is preliminary data.</text>
</comment>
<evidence type="ECO:0000256" key="9">
    <source>
        <dbReference type="ARBA" id="ARBA00023118"/>
    </source>
</evidence>
<dbReference type="NCBIfam" id="TIGR01865">
    <property type="entry name" value="cas_Csn1"/>
    <property type="match status" value="1"/>
</dbReference>
<feature type="binding site" evidence="13">
    <location>
        <position position="485"/>
    </location>
    <ligand>
        <name>Mg(2+)</name>
        <dbReference type="ChEBI" id="CHEBI:18420"/>
        <label>1</label>
    </ligand>
</feature>
<dbReference type="EC" id="3.1.-.-" evidence="13"/>
<name>A8REH9_9FIRM</name>
<dbReference type="HOGENOM" id="CLU_007514_0_0_9"/>
<evidence type="ECO:0000256" key="5">
    <source>
        <dbReference type="ARBA" id="ARBA00022759"/>
    </source>
</evidence>
<keyword evidence="5 13" id="KW-0255">Endonuclease</keyword>
<dbReference type="EMBL" id="ABAW02000024">
    <property type="protein sequence ID" value="EDP10547.1"/>
    <property type="molecule type" value="Genomic_DNA"/>
</dbReference>
<comment type="similarity">
    <text evidence="2">Belongs to the CRISPR-associated protein Cas9 family. Subtype II-A subfamily.</text>
</comment>
<evidence type="ECO:0000256" key="7">
    <source>
        <dbReference type="ARBA" id="ARBA00022842"/>
    </source>
</evidence>